<evidence type="ECO:0000313" key="2">
    <source>
        <dbReference type="EMBL" id="GGA21673.1"/>
    </source>
</evidence>
<reference evidence="3" key="1">
    <citation type="journal article" date="2019" name="Int. J. Syst. Evol. Microbiol.">
        <title>The Global Catalogue of Microorganisms (GCM) 10K type strain sequencing project: providing services to taxonomists for standard genome sequencing and annotation.</title>
        <authorList>
            <consortium name="The Broad Institute Genomics Platform"/>
            <consortium name="The Broad Institute Genome Sequencing Center for Infectious Disease"/>
            <person name="Wu L."/>
            <person name="Ma J."/>
        </authorList>
    </citation>
    <scope>NUCLEOTIDE SEQUENCE [LARGE SCALE GENOMIC DNA]</scope>
    <source>
        <strain evidence="3">CGMCC 1.15439</strain>
    </source>
</reference>
<dbReference type="InterPro" id="IPR034904">
    <property type="entry name" value="FSCA_dom_sf"/>
</dbReference>
<dbReference type="Pfam" id="PF01883">
    <property type="entry name" value="FeS_assembly_P"/>
    <property type="match status" value="1"/>
</dbReference>
<dbReference type="Gene3D" id="3.30.300.130">
    <property type="entry name" value="Fe-S cluster assembly (FSCA)"/>
    <property type="match status" value="1"/>
</dbReference>
<dbReference type="InterPro" id="IPR017776">
    <property type="entry name" value="FeS_assembly_SufT_put"/>
</dbReference>
<gene>
    <name evidence="2" type="ORF">GCM10010981_07270</name>
</gene>
<protein>
    <submittedName>
        <fullName evidence="2">Fe-S cluster assembly protein SufT</fullName>
    </submittedName>
</protein>
<dbReference type="PANTHER" id="PTHR42831:SF1">
    <property type="entry name" value="FE-S PROTEIN MATURATION AUXILIARY FACTOR YITW"/>
    <property type="match status" value="1"/>
</dbReference>
<name>A0ABQ1FMQ2_9GAMM</name>
<dbReference type="InterPro" id="IPR002744">
    <property type="entry name" value="MIP18-like"/>
</dbReference>
<evidence type="ECO:0000259" key="1">
    <source>
        <dbReference type="Pfam" id="PF01883"/>
    </source>
</evidence>
<dbReference type="NCBIfam" id="TIGR03406">
    <property type="entry name" value="FeS_long_SufT"/>
    <property type="match status" value="1"/>
</dbReference>
<organism evidence="2 3">
    <name type="scientific">Dyella nitratireducens</name>
    <dbReference type="NCBI Taxonomy" id="1849580"/>
    <lineage>
        <taxon>Bacteria</taxon>
        <taxon>Pseudomonadati</taxon>
        <taxon>Pseudomonadota</taxon>
        <taxon>Gammaproteobacteria</taxon>
        <taxon>Lysobacterales</taxon>
        <taxon>Rhodanobacteraceae</taxon>
        <taxon>Dyella</taxon>
    </lineage>
</organism>
<dbReference type="SUPFAM" id="SSF117916">
    <property type="entry name" value="Fe-S cluster assembly (FSCA) domain-like"/>
    <property type="match status" value="1"/>
</dbReference>
<proteinExistence type="predicted"/>
<dbReference type="PANTHER" id="PTHR42831">
    <property type="entry name" value="FE-S PROTEIN MATURATION AUXILIARY FACTOR YITW"/>
    <property type="match status" value="1"/>
</dbReference>
<accession>A0ABQ1FMQ2</accession>
<sequence>MPRAGYASTIIPRNDMSGFSLSSEPFTLERDCSAVMVPQGENVVLPAGQVGYITQALGGSFTVYVEGNLFRIAGNDADALGKEPPPPLQLPDDATDADVEALVWQQLRTVFDPEIPINVVELGLVYDVSLETTAPEERKVYVKMTLTAPGCGMGDVLIDDARTKLELVPTIKEADVDLVFDPPWNHSMMSEVAKLETGML</sequence>
<dbReference type="Proteomes" id="UP000620046">
    <property type="component" value="Unassembled WGS sequence"/>
</dbReference>
<feature type="domain" description="MIP18 family-like" evidence="1">
    <location>
        <begin position="103"/>
        <end position="176"/>
    </location>
</feature>
<comment type="caution">
    <text evidence="2">The sequence shown here is derived from an EMBL/GenBank/DDBJ whole genome shotgun (WGS) entry which is preliminary data.</text>
</comment>
<dbReference type="EMBL" id="BMJA01000001">
    <property type="protein sequence ID" value="GGA21673.1"/>
    <property type="molecule type" value="Genomic_DNA"/>
</dbReference>
<dbReference type="InterPro" id="IPR052339">
    <property type="entry name" value="Fe-S_Maturation_MIP18"/>
</dbReference>
<keyword evidence="3" id="KW-1185">Reference proteome</keyword>
<evidence type="ECO:0000313" key="3">
    <source>
        <dbReference type="Proteomes" id="UP000620046"/>
    </source>
</evidence>